<dbReference type="Gene3D" id="2.40.170.20">
    <property type="entry name" value="TonB-dependent receptor, beta-barrel domain"/>
    <property type="match status" value="1"/>
</dbReference>
<dbReference type="Pfam" id="PF07715">
    <property type="entry name" value="Plug"/>
    <property type="match status" value="1"/>
</dbReference>
<feature type="domain" description="TonB-dependent receptor-like beta-barrel" evidence="9">
    <location>
        <begin position="222"/>
        <end position="657"/>
    </location>
</feature>
<dbReference type="Gene3D" id="2.170.130.10">
    <property type="entry name" value="TonB-dependent receptor, plug domain"/>
    <property type="match status" value="1"/>
</dbReference>
<dbReference type="PANTHER" id="PTHR30069:SF29">
    <property type="entry name" value="HEMOGLOBIN AND HEMOGLOBIN-HAPTOGLOBIN-BINDING PROTEIN 1-RELATED"/>
    <property type="match status" value="1"/>
</dbReference>
<comment type="subcellular location">
    <subcellularLocation>
        <location evidence="1">Cell outer membrane</location>
        <topology evidence="1">Multi-pass membrane protein</topology>
    </subcellularLocation>
</comment>
<keyword evidence="5" id="KW-0798">TonB box</keyword>
<gene>
    <name evidence="11" type="ORF">MNBD_DELTA03-1287</name>
</gene>
<protein>
    <submittedName>
        <fullName evidence="11">Outer membrane vitamin B12 receptor BtuB</fullName>
    </submittedName>
</protein>
<evidence type="ECO:0000259" key="10">
    <source>
        <dbReference type="Pfam" id="PF07715"/>
    </source>
</evidence>
<dbReference type="InterPro" id="IPR012910">
    <property type="entry name" value="Plug_dom"/>
</dbReference>
<evidence type="ECO:0000256" key="4">
    <source>
        <dbReference type="ARBA" id="ARBA00022729"/>
    </source>
</evidence>
<evidence type="ECO:0000256" key="7">
    <source>
        <dbReference type="ARBA" id="ARBA00023170"/>
    </source>
</evidence>
<sequence length="683" mass="75864">MKKKLNVVLALFAISLPALAQAGMNDVAPAPAFEPTMNEVVVTATRSPENVRSIPAKVEVINRQDIKQTVGDTITDLLKKNSSIGIVQYPGVLSGIGIRGFRPEPYNSITKHSLILINGRPAGATNLATILTDDVERVEVLKGPASSLYGGEAMGGVVNIITKKHTGKLTGMAEVGAGSFKTNSQKAALGGALGKGFDFDLFVRRFEQADDFKMGNGETRAHTTYQTRNGYFRLGSNLGKSWRLDASASLYQGRDIETPGDTFNGDNKSGHKDLDHYGLDLTVGGKLGNNNRLSIRTYKTNETSESYNHYTGWFTPVQVTPYRSYDSDIDWLGVQLKDEYSWNIQRFIFGVDYQNIDKVSRSYNQDGSRKAPYSPDEGRENWAGYVETVWKLMNKRLTATVGGRYDSFDVKTKETPYKTDFTPNSATFSTFSPRAGLNYLFEQGIRFHTTIGKAFVPPTAAQLAGYSERVVGGVTMITEGNANLNPESSLTYDLGAGFERPKMGLAMDVTFFHTKVDDKIISVTNGNITTYSNSLSAKMEGLETNFSYDIGAPLNWDRSLTFFVNSTHMFKAEEEQADHSMKDIHNVAKYTVDYGVKYDDGMFDGKLQCRTQGKMKDTDWNAAGYPEVEYPSFTVADLMVGVNFLAHQRLTLKVGNLFDKYYYEKKGYPLPGRAVYVNYKYEF</sequence>
<evidence type="ECO:0000259" key="9">
    <source>
        <dbReference type="Pfam" id="PF00593"/>
    </source>
</evidence>
<reference evidence="11" key="1">
    <citation type="submission" date="2018-06" db="EMBL/GenBank/DDBJ databases">
        <authorList>
            <person name="Zhirakovskaya E."/>
        </authorList>
    </citation>
    <scope>NUCLEOTIDE SEQUENCE</scope>
</reference>
<feature type="domain" description="TonB-dependent receptor plug" evidence="10">
    <location>
        <begin position="51"/>
        <end position="157"/>
    </location>
</feature>
<evidence type="ECO:0000256" key="8">
    <source>
        <dbReference type="ARBA" id="ARBA00023237"/>
    </source>
</evidence>
<dbReference type="Pfam" id="PF00593">
    <property type="entry name" value="TonB_dep_Rec_b-barrel"/>
    <property type="match status" value="1"/>
</dbReference>
<organism evidence="11">
    <name type="scientific">hydrothermal vent metagenome</name>
    <dbReference type="NCBI Taxonomy" id="652676"/>
    <lineage>
        <taxon>unclassified sequences</taxon>
        <taxon>metagenomes</taxon>
        <taxon>ecological metagenomes</taxon>
    </lineage>
</organism>
<dbReference type="GO" id="GO:0015344">
    <property type="term" value="F:siderophore uptake transmembrane transporter activity"/>
    <property type="evidence" value="ECO:0007669"/>
    <property type="project" value="TreeGrafter"/>
</dbReference>
<name>A0A3B0V5X5_9ZZZZ</name>
<accession>A0A3B0V5X5</accession>
<evidence type="ECO:0000256" key="1">
    <source>
        <dbReference type="ARBA" id="ARBA00004571"/>
    </source>
</evidence>
<keyword evidence="6" id="KW-0472">Membrane</keyword>
<dbReference type="InterPro" id="IPR000531">
    <property type="entry name" value="Beta-barrel_TonB"/>
</dbReference>
<dbReference type="GO" id="GO:0009279">
    <property type="term" value="C:cell outer membrane"/>
    <property type="evidence" value="ECO:0007669"/>
    <property type="project" value="UniProtKB-SubCell"/>
</dbReference>
<proteinExistence type="predicted"/>
<keyword evidence="3" id="KW-0812">Transmembrane</keyword>
<keyword evidence="8" id="KW-0998">Cell outer membrane</keyword>
<evidence type="ECO:0000313" key="11">
    <source>
        <dbReference type="EMBL" id="VAW34172.1"/>
    </source>
</evidence>
<dbReference type="AlphaFoldDB" id="A0A3B0V5X5"/>
<dbReference type="InterPro" id="IPR039426">
    <property type="entry name" value="TonB-dep_rcpt-like"/>
</dbReference>
<dbReference type="SUPFAM" id="SSF56935">
    <property type="entry name" value="Porins"/>
    <property type="match status" value="1"/>
</dbReference>
<keyword evidence="7 11" id="KW-0675">Receptor</keyword>
<dbReference type="InterPro" id="IPR036942">
    <property type="entry name" value="Beta-barrel_TonB_sf"/>
</dbReference>
<evidence type="ECO:0000256" key="3">
    <source>
        <dbReference type="ARBA" id="ARBA00022692"/>
    </source>
</evidence>
<keyword evidence="2" id="KW-0813">Transport</keyword>
<dbReference type="InterPro" id="IPR037066">
    <property type="entry name" value="Plug_dom_sf"/>
</dbReference>
<keyword evidence="4" id="KW-0732">Signal</keyword>
<dbReference type="EMBL" id="UOEX01000094">
    <property type="protein sequence ID" value="VAW34172.1"/>
    <property type="molecule type" value="Genomic_DNA"/>
</dbReference>
<evidence type="ECO:0000256" key="2">
    <source>
        <dbReference type="ARBA" id="ARBA00022448"/>
    </source>
</evidence>
<dbReference type="PANTHER" id="PTHR30069">
    <property type="entry name" value="TONB-DEPENDENT OUTER MEMBRANE RECEPTOR"/>
    <property type="match status" value="1"/>
</dbReference>
<dbReference type="PROSITE" id="PS52016">
    <property type="entry name" value="TONB_DEPENDENT_REC_3"/>
    <property type="match status" value="1"/>
</dbReference>
<evidence type="ECO:0000256" key="5">
    <source>
        <dbReference type="ARBA" id="ARBA00023077"/>
    </source>
</evidence>
<dbReference type="CDD" id="cd01347">
    <property type="entry name" value="ligand_gated_channel"/>
    <property type="match status" value="1"/>
</dbReference>
<evidence type="ECO:0000256" key="6">
    <source>
        <dbReference type="ARBA" id="ARBA00023136"/>
    </source>
</evidence>
<dbReference type="GO" id="GO:0044718">
    <property type="term" value="P:siderophore transmembrane transport"/>
    <property type="evidence" value="ECO:0007669"/>
    <property type="project" value="TreeGrafter"/>
</dbReference>